<accession>A0A8J7U3A6</accession>
<evidence type="ECO:0000313" key="2">
    <source>
        <dbReference type="Proteomes" id="UP000664417"/>
    </source>
</evidence>
<reference evidence="1" key="1">
    <citation type="submission" date="2021-03" db="EMBL/GenBank/DDBJ databases">
        <authorList>
            <person name="Wang G."/>
        </authorList>
    </citation>
    <scope>NUCLEOTIDE SEQUENCE</scope>
    <source>
        <strain evidence="1">KCTC 12899</strain>
    </source>
</reference>
<sequence>MTSPAHNSYREYYREIELHWCWRREHQMIVSPIEFEAMERWHQAEVPLPVVLRAIDLFIEKKNKSPRRKTSLLLTQVDSTVQKVHREYDILHKGEGENEENGDLLGKKLAGIQRRLKKLVPEYPEHLAILEQSLAALKAVKVVDIVDVDTVDTELQQIEEMLIEALTASLSADELRYMREDIEEVLPEAEEPKLFARMLRDSIRDHFGLPRFNLL</sequence>
<gene>
    <name evidence="1" type="ORF">J3U88_17090</name>
</gene>
<protein>
    <submittedName>
        <fullName evidence="1">Uncharacterized protein</fullName>
    </submittedName>
</protein>
<dbReference type="EMBL" id="JAFREP010000016">
    <property type="protein sequence ID" value="MBO1320193.1"/>
    <property type="molecule type" value="Genomic_DNA"/>
</dbReference>
<evidence type="ECO:0000313" key="1">
    <source>
        <dbReference type="EMBL" id="MBO1320193.1"/>
    </source>
</evidence>
<proteinExistence type="predicted"/>
<comment type="caution">
    <text evidence="1">The sequence shown here is derived from an EMBL/GenBank/DDBJ whole genome shotgun (WGS) entry which is preliminary data.</text>
</comment>
<dbReference type="AlphaFoldDB" id="A0A8J7U3A6"/>
<keyword evidence="2" id="KW-1185">Reference proteome</keyword>
<dbReference type="RefSeq" id="WP_207860147.1">
    <property type="nucleotide sequence ID" value="NZ_JAFREP010000016.1"/>
</dbReference>
<name>A0A8J7U3A6_9BACT</name>
<organism evidence="1 2">
    <name type="scientific">Acanthopleuribacter pedis</name>
    <dbReference type="NCBI Taxonomy" id="442870"/>
    <lineage>
        <taxon>Bacteria</taxon>
        <taxon>Pseudomonadati</taxon>
        <taxon>Acidobacteriota</taxon>
        <taxon>Holophagae</taxon>
        <taxon>Acanthopleuribacterales</taxon>
        <taxon>Acanthopleuribacteraceae</taxon>
        <taxon>Acanthopleuribacter</taxon>
    </lineage>
</organism>
<dbReference type="Proteomes" id="UP000664417">
    <property type="component" value="Unassembled WGS sequence"/>
</dbReference>